<keyword evidence="6" id="KW-0443">Lipid metabolism</keyword>
<dbReference type="PANTHER" id="PTHR31595">
    <property type="entry name" value="LONG-CHAIN-ALCOHOL O-FATTY-ACYLTRANSFERASE 3-RELATED"/>
    <property type="match status" value="1"/>
</dbReference>
<reference evidence="11" key="1">
    <citation type="submission" date="2019-09" db="EMBL/GenBank/DDBJ databases">
        <title>Draft genome information of white flower Hibiscus syriacus.</title>
        <authorList>
            <person name="Kim Y.-M."/>
        </authorList>
    </citation>
    <scope>NUCLEOTIDE SEQUENCE [LARGE SCALE GENOMIC DNA]</scope>
    <source>
        <strain evidence="11">YM2019G1</strain>
    </source>
</reference>
<keyword evidence="4 9" id="KW-0812">Transmembrane</keyword>
<feature type="transmembrane region" description="Helical" evidence="9">
    <location>
        <begin position="56"/>
        <end position="75"/>
    </location>
</feature>
<keyword evidence="7 9" id="KW-0472">Membrane</keyword>
<organism evidence="11 12">
    <name type="scientific">Hibiscus syriacus</name>
    <name type="common">Rose of Sharon</name>
    <dbReference type="NCBI Taxonomy" id="106335"/>
    <lineage>
        <taxon>Eukaryota</taxon>
        <taxon>Viridiplantae</taxon>
        <taxon>Streptophyta</taxon>
        <taxon>Embryophyta</taxon>
        <taxon>Tracheophyta</taxon>
        <taxon>Spermatophyta</taxon>
        <taxon>Magnoliopsida</taxon>
        <taxon>eudicotyledons</taxon>
        <taxon>Gunneridae</taxon>
        <taxon>Pentapetalae</taxon>
        <taxon>rosids</taxon>
        <taxon>malvids</taxon>
        <taxon>Malvales</taxon>
        <taxon>Malvaceae</taxon>
        <taxon>Malvoideae</taxon>
        <taxon>Hibiscus</taxon>
    </lineage>
</organism>
<evidence type="ECO:0000256" key="7">
    <source>
        <dbReference type="ARBA" id="ARBA00023136"/>
    </source>
</evidence>
<evidence type="ECO:0000256" key="5">
    <source>
        <dbReference type="ARBA" id="ARBA00022989"/>
    </source>
</evidence>
<evidence type="ECO:0000256" key="6">
    <source>
        <dbReference type="ARBA" id="ARBA00023098"/>
    </source>
</evidence>
<dbReference type="Pfam" id="PF13813">
    <property type="entry name" value="MBOAT_2"/>
    <property type="match status" value="1"/>
</dbReference>
<dbReference type="EMBL" id="VEPZ02001401">
    <property type="protein sequence ID" value="KAE8675484.1"/>
    <property type="molecule type" value="Genomic_DNA"/>
</dbReference>
<proteinExistence type="inferred from homology"/>
<evidence type="ECO:0000256" key="9">
    <source>
        <dbReference type="SAM" id="Phobius"/>
    </source>
</evidence>
<comment type="subcellular location">
    <subcellularLocation>
        <location evidence="1">Membrane</location>
        <topology evidence="1">Multi-pass membrane protein</topology>
    </subcellularLocation>
</comment>
<keyword evidence="3" id="KW-0808">Transferase</keyword>
<keyword evidence="12" id="KW-1185">Reference proteome</keyword>
<dbReference type="GO" id="GO:0006629">
    <property type="term" value="P:lipid metabolic process"/>
    <property type="evidence" value="ECO:0007669"/>
    <property type="project" value="UniProtKB-KW"/>
</dbReference>
<dbReference type="PANTHER" id="PTHR31595:SF71">
    <property type="entry name" value="LONG-CHAIN-ALCOHOL O-FATTY-ACYLTRANSFERASE 5-RELATED"/>
    <property type="match status" value="1"/>
</dbReference>
<feature type="transmembrane region" description="Helical" evidence="9">
    <location>
        <begin position="82"/>
        <end position="103"/>
    </location>
</feature>
<dbReference type="Proteomes" id="UP000436088">
    <property type="component" value="Unassembled WGS sequence"/>
</dbReference>
<protein>
    <submittedName>
        <fullName evidence="11">MBOAT family protein</fullName>
    </submittedName>
</protein>
<dbReference type="InterPro" id="IPR044851">
    <property type="entry name" value="Wax_synthase"/>
</dbReference>
<dbReference type="GO" id="GO:0008374">
    <property type="term" value="F:O-acyltransferase activity"/>
    <property type="evidence" value="ECO:0007669"/>
    <property type="project" value="InterPro"/>
</dbReference>
<feature type="transmembrane region" description="Helical" evidence="9">
    <location>
        <begin position="135"/>
        <end position="156"/>
    </location>
</feature>
<dbReference type="InterPro" id="IPR032805">
    <property type="entry name" value="Wax_synthase_dom"/>
</dbReference>
<evidence type="ECO:0000259" key="10">
    <source>
        <dbReference type="Pfam" id="PF13813"/>
    </source>
</evidence>
<accession>A0A6A2YIP6</accession>
<evidence type="ECO:0000256" key="2">
    <source>
        <dbReference type="ARBA" id="ARBA00007282"/>
    </source>
</evidence>
<dbReference type="GO" id="GO:0016020">
    <property type="term" value="C:membrane"/>
    <property type="evidence" value="ECO:0007669"/>
    <property type="project" value="UniProtKB-SubCell"/>
</dbReference>
<feature type="domain" description="Wax synthase" evidence="10">
    <location>
        <begin position="201"/>
        <end position="287"/>
    </location>
</feature>
<comment type="similarity">
    <text evidence="2">Belongs to the wax synthase family.</text>
</comment>
<dbReference type="AlphaFoldDB" id="A0A6A2YIP6"/>
<name>A0A6A2YIP6_HIBSY</name>
<sequence>MKHNDYREKSWLKITEKMKDMGMGVESELKKLIMAVVTTLASLSYCHHIAANTPKGLPRLLALLPAITLLSIIPFKLHTIYLGPPLVLLLSWLTNFNLLAFAFDHGPLSSPPARHVFILKACSPFKIKQPIHSKVPLTLILEAACKASLWLVLSFVSHHYKQCFHKHVWSLLFGFQIWVGVEVIFTMAAIPAQLVFRVDLEPQFKSPLFASSLQDFWGHRWNLRVSETLRLVVYDPIRSISIRTIGARWGSLPAVFVTFVTSGLMHELVYYNILRENPTWEITWFFVLQGILVDMEIILKKKVELRLHRAISGPLALANLTLTSVCLALAPLLRNRVDERIIHEFYVFLDLFSIFRMD</sequence>
<evidence type="ECO:0000256" key="1">
    <source>
        <dbReference type="ARBA" id="ARBA00004141"/>
    </source>
</evidence>
<keyword evidence="8" id="KW-0012">Acyltransferase</keyword>
<evidence type="ECO:0000256" key="8">
    <source>
        <dbReference type="ARBA" id="ARBA00023315"/>
    </source>
</evidence>
<gene>
    <name evidence="11" type="ORF">F3Y22_tig00111671pilonHSYRG00316</name>
</gene>
<evidence type="ECO:0000313" key="12">
    <source>
        <dbReference type="Proteomes" id="UP000436088"/>
    </source>
</evidence>
<evidence type="ECO:0000313" key="11">
    <source>
        <dbReference type="EMBL" id="KAE8675484.1"/>
    </source>
</evidence>
<evidence type="ECO:0000256" key="4">
    <source>
        <dbReference type="ARBA" id="ARBA00022692"/>
    </source>
</evidence>
<evidence type="ECO:0000256" key="3">
    <source>
        <dbReference type="ARBA" id="ARBA00022679"/>
    </source>
</evidence>
<comment type="caution">
    <text evidence="11">The sequence shown here is derived from an EMBL/GenBank/DDBJ whole genome shotgun (WGS) entry which is preliminary data.</text>
</comment>
<keyword evidence="5 9" id="KW-1133">Transmembrane helix</keyword>
<feature type="transmembrane region" description="Helical" evidence="9">
    <location>
        <begin position="168"/>
        <end position="190"/>
    </location>
</feature>